<organism evidence="1 2">
    <name type="scientific">Secundilactobacillus silagei JCM 19001</name>
    <dbReference type="NCBI Taxonomy" id="1302250"/>
    <lineage>
        <taxon>Bacteria</taxon>
        <taxon>Bacillati</taxon>
        <taxon>Bacillota</taxon>
        <taxon>Bacilli</taxon>
        <taxon>Lactobacillales</taxon>
        <taxon>Lactobacillaceae</taxon>
        <taxon>Secundilactobacillus</taxon>
    </lineage>
</organism>
<comment type="caution">
    <text evidence="1">The sequence shown here is derived from an EMBL/GenBank/DDBJ whole genome shotgun (WGS) entry which is preliminary data.</text>
</comment>
<evidence type="ECO:0000313" key="2">
    <source>
        <dbReference type="Proteomes" id="UP000198402"/>
    </source>
</evidence>
<dbReference type="AlphaFoldDB" id="A0A1Z5IK40"/>
<dbReference type="RefSeq" id="WP_054655778.1">
    <property type="nucleotide sequence ID" value="NZ_BBFL01000013.1"/>
</dbReference>
<dbReference type="Proteomes" id="UP000198402">
    <property type="component" value="Unassembled WGS sequence"/>
</dbReference>
<reference evidence="1 2" key="1">
    <citation type="submission" date="2015-11" db="EMBL/GenBank/DDBJ databases">
        <title>Draft genome sequences of new species of the genus Lactobacillus isolated from orchardgrass silage.</title>
        <authorList>
            <person name="Tohno M."/>
            <person name="Tanizawa Y."/>
            <person name="Arita M."/>
        </authorList>
    </citation>
    <scope>NUCLEOTIDE SEQUENCE [LARGE SCALE GENOMIC DNA]</scope>
    <source>
        <strain evidence="1 2">IWT126</strain>
    </source>
</reference>
<protein>
    <submittedName>
        <fullName evidence="1">Uncharacterized protein</fullName>
    </submittedName>
</protein>
<gene>
    <name evidence="1" type="ORF">IWT126_02120</name>
</gene>
<sequence>MVEWYTFSTASKRINKNRNYFINRYRKSPEYFEPDTIKILDGIKFISDDGIEHVLNKIKKMAAHVSSNSAFVVNY</sequence>
<dbReference type="EMBL" id="BCMG01000012">
    <property type="protein sequence ID" value="GAX02056.1"/>
    <property type="molecule type" value="Genomic_DNA"/>
</dbReference>
<evidence type="ECO:0000313" key="1">
    <source>
        <dbReference type="EMBL" id="GAX02056.1"/>
    </source>
</evidence>
<accession>A0A1Z5IK40</accession>
<proteinExistence type="predicted"/>
<name>A0A1Z5IK40_9LACO</name>
<keyword evidence="2" id="KW-1185">Reference proteome</keyword>